<dbReference type="SUPFAM" id="SSF53187">
    <property type="entry name" value="Zn-dependent exopeptidases"/>
    <property type="match status" value="1"/>
</dbReference>
<keyword evidence="6" id="KW-0914">Notch signaling pathway</keyword>
<dbReference type="InterPro" id="IPR041084">
    <property type="entry name" value="Ncstrn_small"/>
</dbReference>
<dbReference type="InParanoid" id="A0A2R6RJ47"/>
<keyword evidence="4 10" id="KW-0812">Transmembrane</keyword>
<evidence type="ECO:0000256" key="7">
    <source>
        <dbReference type="ARBA" id="ARBA00022989"/>
    </source>
</evidence>
<evidence type="ECO:0000256" key="3">
    <source>
        <dbReference type="ARBA" id="ARBA00015303"/>
    </source>
</evidence>
<reference evidence="13 14" key="1">
    <citation type="submission" date="2017-07" db="EMBL/GenBank/DDBJ databases">
        <title>An improved, manually edited Actinidia chinensis var. chinensis (kiwifruit) genome highlights the challenges associated with draft genomes and gene prediction in plants.</title>
        <authorList>
            <person name="Pilkington S."/>
            <person name="Crowhurst R."/>
            <person name="Hilario E."/>
            <person name="Nardozza S."/>
            <person name="Fraser L."/>
            <person name="Peng Y."/>
            <person name="Gunaseelan K."/>
            <person name="Simpson R."/>
            <person name="Tahir J."/>
            <person name="Deroles S."/>
            <person name="Templeton K."/>
            <person name="Luo Z."/>
            <person name="Davy M."/>
            <person name="Cheng C."/>
            <person name="Mcneilage M."/>
            <person name="Scaglione D."/>
            <person name="Liu Y."/>
            <person name="Zhang Q."/>
            <person name="Datson P."/>
            <person name="De Silva N."/>
            <person name="Gardiner S."/>
            <person name="Bassett H."/>
            <person name="Chagne D."/>
            <person name="Mccallum J."/>
            <person name="Dzierzon H."/>
            <person name="Deng C."/>
            <person name="Wang Y.-Y."/>
            <person name="Barron N."/>
            <person name="Manako K."/>
            <person name="Bowen J."/>
            <person name="Foster T."/>
            <person name="Erridge Z."/>
            <person name="Tiffin H."/>
            <person name="Waite C."/>
            <person name="Davies K."/>
            <person name="Grierson E."/>
            <person name="Laing W."/>
            <person name="Kirk R."/>
            <person name="Chen X."/>
            <person name="Wood M."/>
            <person name="Montefiori M."/>
            <person name="Brummell D."/>
            <person name="Schwinn K."/>
            <person name="Catanach A."/>
            <person name="Fullerton C."/>
            <person name="Li D."/>
            <person name="Meiyalaghan S."/>
            <person name="Nieuwenhuizen N."/>
            <person name="Read N."/>
            <person name="Prakash R."/>
            <person name="Hunter D."/>
            <person name="Zhang H."/>
            <person name="Mckenzie M."/>
            <person name="Knabel M."/>
            <person name="Harris A."/>
            <person name="Allan A."/>
            <person name="Chen A."/>
            <person name="Janssen B."/>
            <person name="Plunkett B."/>
            <person name="Dwamena C."/>
            <person name="Voogd C."/>
            <person name="Leif D."/>
            <person name="Lafferty D."/>
            <person name="Souleyre E."/>
            <person name="Varkonyi-Gasic E."/>
            <person name="Gambi F."/>
            <person name="Hanley J."/>
            <person name="Yao J.-L."/>
            <person name="Cheung J."/>
            <person name="David K."/>
            <person name="Warren B."/>
            <person name="Marsh K."/>
            <person name="Snowden K."/>
            <person name="Lin-Wang K."/>
            <person name="Brian L."/>
            <person name="Martinez-Sanchez M."/>
            <person name="Wang M."/>
            <person name="Ileperuma N."/>
            <person name="Macnee N."/>
            <person name="Campin R."/>
            <person name="Mcatee P."/>
            <person name="Drummond R."/>
            <person name="Espley R."/>
            <person name="Ireland H."/>
            <person name="Wu R."/>
            <person name="Atkinson R."/>
            <person name="Karunairetnam S."/>
            <person name="Bulley S."/>
            <person name="Chunkath S."/>
            <person name="Hanley Z."/>
            <person name="Storey R."/>
            <person name="Thrimawithana A."/>
            <person name="Thomson S."/>
            <person name="David C."/>
            <person name="Testolin R."/>
        </authorList>
    </citation>
    <scope>NUCLEOTIDE SEQUENCE [LARGE SCALE GENOMIC DNA]</scope>
    <source>
        <strain evidence="14">cv. Red5</strain>
        <tissue evidence="13">Young leaf</tissue>
    </source>
</reference>
<evidence type="ECO:0000256" key="2">
    <source>
        <dbReference type="ARBA" id="ARBA00007717"/>
    </source>
</evidence>
<dbReference type="FunCoup" id="A0A2R6RJ47">
    <property type="interactions" value="4895"/>
</dbReference>
<dbReference type="AlphaFoldDB" id="A0A2R6RJ47"/>
<dbReference type="GO" id="GO:0007219">
    <property type="term" value="P:Notch signaling pathway"/>
    <property type="evidence" value="ECO:0007669"/>
    <property type="project" value="UniProtKB-KW"/>
</dbReference>
<dbReference type="GO" id="GO:0005886">
    <property type="term" value="C:plasma membrane"/>
    <property type="evidence" value="ECO:0007669"/>
    <property type="project" value="UniProtKB-ARBA"/>
</dbReference>
<keyword evidence="8 10" id="KW-0472">Membrane</keyword>
<evidence type="ECO:0000256" key="9">
    <source>
        <dbReference type="ARBA" id="ARBA00023180"/>
    </source>
</evidence>
<gene>
    <name evidence="13" type="ORF">CEY00_Acc05363</name>
</gene>
<evidence type="ECO:0000256" key="6">
    <source>
        <dbReference type="ARBA" id="ARBA00022976"/>
    </source>
</evidence>
<dbReference type="Pfam" id="PF05450">
    <property type="entry name" value="Nicastrin"/>
    <property type="match status" value="1"/>
</dbReference>
<evidence type="ECO:0000256" key="8">
    <source>
        <dbReference type="ARBA" id="ARBA00023136"/>
    </source>
</evidence>
<dbReference type="STRING" id="1590841.A0A2R6RJ47"/>
<evidence type="ECO:0000313" key="13">
    <source>
        <dbReference type="EMBL" id="PSS30057.1"/>
    </source>
</evidence>
<evidence type="ECO:0000256" key="1">
    <source>
        <dbReference type="ARBA" id="ARBA00004479"/>
    </source>
</evidence>
<dbReference type="Proteomes" id="UP000241394">
    <property type="component" value="Chromosome LG5"/>
</dbReference>
<dbReference type="GO" id="GO:0016485">
    <property type="term" value="P:protein processing"/>
    <property type="evidence" value="ECO:0007669"/>
    <property type="project" value="InterPro"/>
</dbReference>
<keyword evidence="14" id="KW-1185">Reference proteome</keyword>
<feature type="chain" id="PRO_5015359177" description="Nicastrin" evidence="11">
    <location>
        <begin position="22"/>
        <end position="670"/>
    </location>
</feature>
<protein>
    <recommendedName>
        <fullName evidence="3">Nicastrin</fullName>
    </recommendedName>
</protein>
<keyword evidence="7 10" id="KW-1133">Transmembrane helix</keyword>
<dbReference type="Pfam" id="PF18266">
    <property type="entry name" value="Ncstrn_small"/>
    <property type="match status" value="1"/>
</dbReference>
<evidence type="ECO:0000256" key="5">
    <source>
        <dbReference type="ARBA" id="ARBA00022729"/>
    </source>
</evidence>
<dbReference type="Gramene" id="PSS30057">
    <property type="protein sequence ID" value="PSS30057"/>
    <property type="gene ID" value="CEY00_Acc05363"/>
</dbReference>
<comment type="caution">
    <text evidence="13">The sequence shown here is derived from an EMBL/GenBank/DDBJ whole genome shotgun (WGS) entry which is preliminary data.</text>
</comment>
<dbReference type="PANTHER" id="PTHR21092">
    <property type="entry name" value="NICASTRIN"/>
    <property type="match status" value="1"/>
</dbReference>
<keyword evidence="9" id="KW-0325">Glycoprotein</keyword>
<sequence>MASKIFYLLLCFSARIHTCLSVSKEVNLLESVPDLQKSMYVSIDGFPCVRLLNLTGEIGCSNPGREKVIAPIVRFKNADELGQLSAILMSLHEFDSFFHRVSNDLNFERNVGGVLLESGTEIQHELKGFSPDEKFPQAEFSPYGNISYQWNPFGSGIKQNNYNFPVFLLSESSTLTLKEAAIKNEGNKETYTLDVAEFDLVMQTTRTGTHNSESCLKEETCLPLGGYSVWSALPPINILSSESSKRIILAVASMDSASFFRDKNLGADSPISGLISLLVAVDALSRVEGLDKLGKQLVFIIFTGEAWGYLGSRRFLLELDQNSDAVSGLNSTLIDTVLEIGSVGKGFSHGTKSFFAHSTQVSATTNETLNALQLAQDSLQSSGVKISTANVSNPGIPPSSLMAFMRKNYQTSGVVLEDFDSVFTNQFYHSHLDDSSNINSSAIVAAAALVARTLYILASDNKDLDTSALNVINVNVSLVEELMGCLLNCEPGLSCGLVNHYISPTNTCPSNYVGVLQGEPSSTPYPGYIGDIPRFLWNFLADKTSISLENTSFSCPKNCTEPNQLCIRSETDGKGVCVVSTTRYVPAYSTRLKFESESWKVLAPNSSDPLGMVDPVWTESNWDVIGLRMYTKQDAAYDRLVLLAGLTVTILAYLAIVIVRSFISKSLKQD</sequence>
<comment type="subcellular location">
    <subcellularLocation>
        <location evidence="1">Membrane</location>
        <topology evidence="1">Single-pass type I membrane protein</topology>
    </subcellularLocation>
</comment>
<reference evidence="14" key="2">
    <citation type="journal article" date="2018" name="BMC Genomics">
        <title>A manually annotated Actinidia chinensis var. chinensis (kiwifruit) genome highlights the challenges associated with draft genomes and gene prediction in plants.</title>
        <authorList>
            <person name="Pilkington S.M."/>
            <person name="Crowhurst R."/>
            <person name="Hilario E."/>
            <person name="Nardozza S."/>
            <person name="Fraser L."/>
            <person name="Peng Y."/>
            <person name="Gunaseelan K."/>
            <person name="Simpson R."/>
            <person name="Tahir J."/>
            <person name="Deroles S.C."/>
            <person name="Templeton K."/>
            <person name="Luo Z."/>
            <person name="Davy M."/>
            <person name="Cheng C."/>
            <person name="McNeilage M."/>
            <person name="Scaglione D."/>
            <person name="Liu Y."/>
            <person name="Zhang Q."/>
            <person name="Datson P."/>
            <person name="De Silva N."/>
            <person name="Gardiner S.E."/>
            <person name="Bassett H."/>
            <person name="Chagne D."/>
            <person name="McCallum J."/>
            <person name="Dzierzon H."/>
            <person name="Deng C."/>
            <person name="Wang Y.Y."/>
            <person name="Barron L."/>
            <person name="Manako K."/>
            <person name="Bowen J."/>
            <person name="Foster T.M."/>
            <person name="Erridge Z.A."/>
            <person name="Tiffin H."/>
            <person name="Waite C.N."/>
            <person name="Davies K.M."/>
            <person name="Grierson E.P."/>
            <person name="Laing W.A."/>
            <person name="Kirk R."/>
            <person name="Chen X."/>
            <person name="Wood M."/>
            <person name="Montefiori M."/>
            <person name="Brummell D.A."/>
            <person name="Schwinn K.E."/>
            <person name="Catanach A."/>
            <person name="Fullerton C."/>
            <person name="Li D."/>
            <person name="Meiyalaghan S."/>
            <person name="Nieuwenhuizen N."/>
            <person name="Read N."/>
            <person name="Prakash R."/>
            <person name="Hunter D."/>
            <person name="Zhang H."/>
            <person name="McKenzie M."/>
            <person name="Knabel M."/>
            <person name="Harris A."/>
            <person name="Allan A.C."/>
            <person name="Gleave A."/>
            <person name="Chen A."/>
            <person name="Janssen B.J."/>
            <person name="Plunkett B."/>
            <person name="Ampomah-Dwamena C."/>
            <person name="Voogd C."/>
            <person name="Leif D."/>
            <person name="Lafferty D."/>
            <person name="Souleyre E.J.F."/>
            <person name="Varkonyi-Gasic E."/>
            <person name="Gambi F."/>
            <person name="Hanley J."/>
            <person name="Yao J.L."/>
            <person name="Cheung J."/>
            <person name="David K.M."/>
            <person name="Warren B."/>
            <person name="Marsh K."/>
            <person name="Snowden K.C."/>
            <person name="Lin-Wang K."/>
            <person name="Brian L."/>
            <person name="Martinez-Sanchez M."/>
            <person name="Wang M."/>
            <person name="Ileperuma N."/>
            <person name="Macnee N."/>
            <person name="Campin R."/>
            <person name="McAtee P."/>
            <person name="Drummond R.S.M."/>
            <person name="Espley R.V."/>
            <person name="Ireland H.S."/>
            <person name="Wu R."/>
            <person name="Atkinson R.G."/>
            <person name="Karunairetnam S."/>
            <person name="Bulley S."/>
            <person name="Chunkath S."/>
            <person name="Hanley Z."/>
            <person name="Storey R."/>
            <person name="Thrimawithana A.H."/>
            <person name="Thomson S."/>
            <person name="David C."/>
            <person name="Testolin R."/>
            <person name="Huang H."/>
            <person name="Hellens R.P."/>
            <person name="Schaffer R.J."/>
        </authorList>
    </citation>
    <scope>NUCLEOTIDE SEQUENCE [LARGE SCALE GENOMIC DNA]</scope>
    <source>
        <strain evidence="14">cv. Red5</strain>
    </source>
</reference>
<dbReference type="PANTHER" id="PTHR21092:SF0">
    <property type="entry name" value="NICASTRIN"/>
    <property type="match status" value="1"/>
</dbReference>
<dbReference type="Gene3D" id="3.40.630.10">
    <property type="entry name" value="Zn peptidases"/>
    <property type="match status" value="1"/>
</dbReference>
<keyword evidence="5 11" id="KW-0732">Signal</keyword>
<dbReference type="OMA" id="ECVYPGV"/>
<evidence type="ECO:0000256" key="10">
    <source>
        <dbReference type="SAM" id="Phobius"/>
    </source>
</evidence>
<dbReference type="EMBL" id="NKQK01000005">
    <property type="protein sequence ID" value="PSS30057.1"/>
    <property type="molecule type" value="Genomic_DNA"/>
</dbReference>
<accession>A0A2R6RJ47</accession>
<organism evidence="13 14">
    <name type="scientific">Actinidia chinensis var. chinensis</name>
    <name type="common">Chinese soft-hair kiwi</name>
    <dbReference type="NCBI Taxonomy" id="1590841"/>
    <lineage>
        <taxon>Eukaryota</taxon>
        <taxon>Viridiplantae</taxon>
        <taxon>Streptophyta</taxon>
        <taxon>Embryophyta</taxon>
        <taxon>Tracheophyta</taxon>
        <taxon>Spermatophyta</taxon>
        <taxon>Magnoliopsida</taxon>
        <taxon>eudicotyledons</taxon>
        <taxon>Gunneridae</taxon>
        <taxon>Pentapetalae</taxon>
        <taxon>asterids</taxon>
        <taxon>Ericales</taxon>
        <taxon>Actinidiaceae</taxon>
        <taxon>Actinidia</taxon>
    </lineage>
</organism>
<evidence type="ECO:0000259" key="12">
    <source>
        <dbReference type="Pfam" id="PF18266"/>
    </source>
</evidence>
<name>A0A2R6RJ47_ACTCC</name>
<dbReference type="OrthoDB" id="10265862at2759"/>
<feature type="domain" description="Nicastrin small lobe" evidence="12">
    <location>
        <begin position="47"/>
        <end position="204"/>
    </location>
</feature>
<feature type="transmembrane region" description="Helical" evidence="10">
    <location>
        <begin position="640"/>
        <end position="663"/>
    </location>
</feature>
<evidence type="ECO:0000313" key="14">
    <source>
        <dbReference type="Proteomes" id="UP000241394"/>
    </source>
</evidence>
<proteinExistence type="inferred from homology"/>
<dbReference type="FunFam" id="3.40.630.10:FF:000075">
    <property type="entry name" value="Nicastrin"/>
    <property type="match status" value="1"/>
</dbReference>
<evidence type="ECO:0000256" key="11">
    <source>
        <dbReference type="SAM" id="SignalP"/>
    </source>
</evidence>
<comment type="similarity">
    <text evidence="2">Belongs to the nicastrin family.</text>
</comment>
<evidence type="ECO:0000256" key="4">
    <source>
        <dbReference type="ARBA" id="ARBA00022692"/>
    </source>
</evidence>
<feature type="signal peptide" evidence="11">
    <location>
        <begin position="1"/>
        <end position="21"/>
    </location>
</feature>
<dbReference type="InterPro" id="IPR008710">
    <property type="entry name" value="Nicastrin"/>
</dbReference>